<keyword evidence="2 6" id="KW-0378">Hydrolase</keyword>
<feature type="binding site" evidence="6">
    <location>
        <position position="121"/>
    </location>
    <ligand>
        <name>substrate</name>
    </ligand>
</feature>
<dbReference type="GO" id="GO:0046113">
    <property type="term" value="P:nucleobase catabolic process"/>
    <property type="evidence" value="ECO:0007669"/>
    <property type="project" value="UniProtKB-UniRule"/>
</dbReference>
<dbReference type="PANTHER" id="PTHR42909">
    <property type="entry name" value="ZGC:136858"/>
    <property type="match status" value="1"/>
</dbReference>
<dbReference type="InterPro" id="IPR022830">
    <property type="entry name" value="Indigdn_synthA-like"/>
</dbReference>
<sequence length="341" mass="35305">MRPRGRPLPRGRRGGRTFTRRHGARRAGRIDQGGFMTDTPLRLSAEVSSALADGTPVVALESTIFSTLGLPAPHNGEALRRCVTAIRDGGAVPAITAIVDGAWRVGLDAGEEERILAADAKVAERDLAVAAAQRWPVGATTVSATVALAHRVGISVFATGGIGGVHRGVEVSGDISADLDALANHPVITVCAGAKAFLDLPRTLEYLETAGVPVLGWRHDDFPAFYTRSSGLRVPHRVTDADEVARVLTYRSRPDSGVLLTVPIPAPAELDGDELTAKLDAALAACAEAGVTGAAVTPYVLGRLEAETDGASVPANLALAENNARVATEVAKAVASLATTS</sequence>
<dbReference type="EMBL" id="BSTI01000010">
    <property type="protein sequence ID" value="GLY68098.1"/>
    <property type="molecule type" value="Genomic_DNA"/>
</dbReference>
<evidence type="ECO:0000313" key="8">
    <source>
        <dbReference type="EMBL" id="GLY68098.1"/>
    </source>
</evidence>
<evidence type="ECO:0000256" key="6">
    <source>
        <dbReference type="HAMAP-Rule" id="MF_01876"/>
    </source>
</evidence>
<gene>
    <name evidence="6 8" type="primary">psuG</name>
    <name evidence="8" type="ORF">Atai01_47170</name>
</gene>
<reference evidence="8" key="1">
    <citation type="submission" date="2023-03" db="EMBL/GenBank/DDBJ databases">
        <title>Amycolatopsis taiwanensis NBRC 103393.</title>
        <authorList>
            <person name="Ichikawa N."/>
            <person name="Sato H."/>
            <person name="Tonouchi N."/>
        </authorList>
    </citation>
    <scope>NUCLEOTIDE SEQUENCE</scope>
    <source>
        <strain evidence="8">NBRC 103393</strain>
    </source>
</reference>
<dbReference type="AlphaFoldDB" id="A0A9W6R3W9"/>
<name>A0A9W6R3W9_9PSEU</name>
<accession>A0A9W6R3W9</accession>
<dbReference type="EC" id="4.2.1.70" evidence="6"/>
<dbReference type="PANTHER" id="PTHR42909:SF1">
    <property type="entry name" value="CARBOHYDRATE KINASE PFKB DOMAIN-CONTAINING PROTEIN"/>
    <property type="match status" value="1"/>
</dbReference>
<feature type="region of interest" description="Disordered" evidence="7">
    <location>
        <begin position="1"/>
        <end position="35"/>
    </location>
</feature>
<protein>
    <recommendedName>
        <fullName evidence="6">Pseudouridine-5'-phosphate glycosidase</fullName>
        <shortName evidence="6">PsiMP glycosidase</shortName>
        <ecNumber evidence="6">4.2.1.70</ecNumber>
    </recommendedName>
</protein>
<comment type="subunit">
    <text evidence="6">Homotrimer.</text>
</comment>
<comment type="function">
    <text evidence="6">Catalyzes the reversible cleavage of pseudouridine 5'-phosphate (PsiMP) to ribose 5-phosphate and uracil. Functions biologically in the cleavage direction, as part of a pseudouridine degradation pathway.</text>
</comment>
<dbReference type="InterPro" id="IPR007342">
    <property type="entry name" value="PsuG"/>
</dbReference>
<feature type="compositionally biased region" description="Basic residues" evidence="7">
    <location>
        <begin position="1"/>
        <end position="27"/>
    </location>
</feature>
<keyword evidence="5 6" id="KW-0326">Glycosidase</keyword>
<comment type="catalytic activity">
    <reaction evidence="6">
        <text>D-ribose 5-phosphate + uracil = psi-UMP + H2O</text>
        <dbReference type="Rhea" id="RHEA:18337"/>
        <dbReference type="ChEBI" id="CHEBI:15377"/>
        <dbReference type="ChEBI" id="CHEBI:17568"/>
        <dbReference type="ChEBI" id="CHEBI:58380"/>
        <dbReference type="ChEBI" id="CHEBI:78346"/>
        <dbReference type="EC" id="4.2.1.70"/>
    </reaction>
</comment>
<feature type="binding site" evidence="6">
    <location>
        <position position="174"/>
    </location>
    <ligand>
        <name>Mn(2+)</name>
        <dbReference type="ChEBI" id="CHEBI:29035"/>
    </ligand>
</feature>
<proteinExistence type="inferred from homology"/>
<evidence type="ECO:0000256" key="3">
    <source>
        <dbReference type="ARBA" id="ARBA00023211"/>
    </source>
</evidence>
<dbReference type="GO" id="GO:0016798">
    <property type="term" value="F:hydrolase activity, acting on glycosyl bonds"/>
    <property type="evidence" value="ECO:0007669"/>
    <property type="project" value="UniProtKB-KW"/>
</dbReference>
<evidence type="ECO:0000256" key="1">
    <source>
        <dbReference type="ARBA" id="ARBA00022723"/>
    </source>
</evidence>
<dbReference type="GO" id="GO:0004730">
    <property type="term" value="F:pseudouridylate synthase activity"/>
    <property type="evidence" value="ECO:0007669"/>
    <property type="project" value="UniProtKB-UniRule"/>
</dbReference>
<evidence type="ECO:0000256" key="2">
    <source>
        <dbReference type="ARBA" id="ARBA00022801"/>
    </source>
</evidence>
<keyword evidence="3 6" id="KW-0464">Manganese</keyword>
<dbReference type="SUPFAM" id="SSF110581">
    <property type="entry name" value="Indigoidine synthase A-like"/>
    <property type="match status" value="1"/>
</dbReference>
<comment type="caution">
    <text evidence="8">The sequence shown here is derived from an EMBL/GenBank/DDBJ whole genome shotgun (WGS) entry which is preliminary data.</text>
</comment>
<dbReference type="Gene3D" id="3.40.1790.10">
    <property type="entry name" value="Indigoidine synthase domain"/>
    <property type="match status" value="1"/>
</dbReference>
<evidence type="ECO:0000256" key="4">
    <source>
        <dbReference type="ARBA" id="ARBA00023239"/>
    </source>
</evidence>
<dbReference type="HAMAP" id="MF_01876">
    <property type="entry name" value="PsiMP_glycosidase"/>
    <property type="match status" value="1"/>
</dbReference>
<dbReference type="GO" id="GO:0046872">
    <property type="term" value="F:metal ion binding"/>
    <property type="evidence" value="ECO:0007669"/>
    <property type="project" value="UniProtKB-KW"/>
</dbReference>
<feature type="active site" description="Proton donor" evidence="6">
    <location>
        <position position="61"/>
    </location>
</feature>
<keyword evidence="1 6" id="KW-0479">Metal-binding</keyword>
<organism evidence="8 9">
    <name type="scientific">Amycolatopsis taiwanensis</name>
    <dbReference type="NCBI Taxonomy" id="342230"/>
    <lineage>
        <taxon>Bacteria</taxon>
        <taxon>Bacillati</taxon>
        <taxon>Actinomycetota</taxon>
        <taxon>Actinomycetes</taxon>
        <taxon>Pseudonocardiales</taxon>
        <taxon>Pseudonocardiaceae</taxon>
        <taxon>Amycolatopsis</taxon>
    </lineage>
</organism>
<comment type="cofactor">
    <cofactor evidence="6">
        <name>Mn(2+)</name>
        <dbReference type="ChEBI" id="CHEBI:29035"/>
    </cofactor>
    <text evidence="6">Binds 1 Mn(2+) ion per subunit.</text>
</comment>
<dbReference type="Pfam" id="PF04227">
    <property type="entry name" value="Indigoidine_A"/>
    <property type="match status" value="1"/>
</dbReference>
<dbReference type="GO" id="GO:0005737">
    <property type="term" value="C:cytoplasm"/>
    <property type="evidence" value="ECO:0007669"/>
    <property type="project" value="TreeGrafter"/>
</dbReference>
<comment type="similarity">
    <text evidence="6">Belongs to the pseudouridine-5'-phosphate glycosidase family.</text>
</comment>
<feature type="binding site" evidence="6">
    <location>
        <begin position="176"/>
        <end position="178"/>
    </location>
    <ligand>
        <name>substrate</name>
    </ligand>
</feature>
<feature type="active site" description="Nucleophile" evidence="6">
    <location>
        <position position="195"/>
    </location>
</feature>
<evidence type="ECO:0000256" key="7">
    <source>
        <dbReference type="SAM" id="MobiDB-lite"/>
    </source>
</evidence>
<keyword evidence="4 6" id="KW-0456">Lyase</keyword>
<feature type="binding site" evidence="6">
    <location>
        <position position="142"/>
    </location>
    <ligand>
        <name>substrate</name>
    </ligand>
</feature>
<evidence type="ECO:0000256" key="5">
    <source>
        <dbReference type="ARBA" id="ARBA00023295"/>
    </source>
</evidence>
<keyword evidence="9" id="KW-1185">Reference proteome</keyword>
<dbReference type="Proteomes" id="UP001165136">
    <property type="component" value="Unassembled WGS sequence"/>
</dbReference>
<evidence type="ECO:0000313" key="9">
    <source>
        <dbReference type="Proteomes" id="UP001165136"/>
    </source>
</evidence>